<keyword evidence="9 10" id="KW-0472">Membrane</keyword>
<protein>
    <submittedName>
        <fullName evidence="11">Type VII secretion protein EccB</fullName>
    </submittedName>
</protein>
<dbReference type="InterPro" id="IPR007795">
    <property type="entry name" value="T7SS_EccB"/>
</dbReference>
<dbReference type="InterPro" id="IPR044857">
    <property type="entry name" value="T7SS_EccB_R1"/>
</dbReference>
<dbReference type="GO" id="GO:0005524">
    <property type="term" value="F:ATP binding"/>
    <property type="evidence" value="ECO:0007669"/>
    <property type="project" value="UniProtKB-KW"/>
</dbReference>
<dbReference type="Gene3D" id="3.30.2390.20">
    <property type="entry name" value="Type VII secretion system EccB, repeat 1 domain"/>
    <property type="match status" value="1"/>
</dbReference>
<dbReference type="InterPro" id="IPR042485">
    <property type="entry name" value="T7SS_EccB_R3"/>
</dbReference>
<keyword evidence="11" id="KW-0614">Plasmid</keyword>
<dbReference type="GO" id="GO:0005576">
    <property type="term" value="C:extracellular region"/>
    <property type="evidence" value="ECO:0007669"/>
    <property type="project" value="TreeGrafter"/>
</dbReference>
<proteinExistence type="inferred from homology"/>
<keyword evidence="12" id="KW-1185">Reference proteome</keyword>
<evidence type="ECO:0000313" key="11">
    <source>
        <dbReference type="EMBL" id="QIV79589.1"/>
    </source>
</evidence>
<accession>A0A6H0RZC5</accession>
<evidence type="ECO:0000256" key="2">
    <source>
        <dbReference type="ARBA" id="ARBA00008149"/>
    </source>
</evidence>
<dbReference type="KEGG" id="mfre:EXE63_00645"/>
<sequence>MFRAGSSVQWIGVGRVVVAELEGPEQRRRRGFRLTAKYQVSGWRFLYRRLQHALVRRDTRMIDDPQRAQSSPLVLGILLGVVVCLGAVVWGLFSPAGQVKDAKIVMDKDSGALYVRVGDRLDPVANLTSARLIVGQPDSPVKAGAAEIDKYPRGSLVGIPGAPNDIRDAEDPWSVWTVCDTTMTGSAVPLDPVSGLPTTARSPVTTTAIGGVLTKGADTATMGGDQARLVGYDNRTWLIYSRPDGVVVRSTLDITDPIVADALGLNAEDLVLPISQGLFNAIPAEPPLIAPAIPGVGERPAFAENRPLTVGTILTARDLAGQQTYYATLPDGVQEVSLTAATMIRAANPQVSTEPVEIGPDELAALPKSTMLAVSFYPKAAVELVSADNEPVTCWSWSHFGDEPTARTEVVTGRTLPLRPEQVKAIVPMVSAPTSEGMTADQVYMPSTTGRFVQVTSAATDSRLRESYFWVADTGVRFGLDTSDRESGDVTLTALKLHYPVPAPWVVVSLFAPGPTLSQKDALIRHDGVPLNPVVAGLDKKEVK</sequence>
<evidence type="ECO:0000256" key="9">
    <source>
        <dbReference type="ARBA" id="ARBA00023136"/>
    </source>
</evidence>
<keyword evidence="5" id="KW-0547">Nucleotide-binding</keyword>
<dbReference type="GO" id="GO:0016787">
    <property type="term" value="F:hydrolase activity"/>
    <property type="evidence" value="ECO:0007669"/>
    <property type="project" value="UniProtKB-KW"/>
</dbReference>
<reference evidence="11 12" key="1">
    <citation type="submission" date="2019-04" db="EMBL/GenBank/DDBJ databases">
        <title>Draft, Whole-Genome Sequence of the Anthracene-degrading Mycobacterium frederiksbergense LB501T, Isolated from a Polycyclic Aromatic Hydrocarbon (PAH)-Contaminated Soil.</title>
        <authorList>
            <person name="Augelletti F."/>
        </authorList>
    </citation>
    <scope>NUCLEOTIDE SEQUENCE [LARGE SCALE GENOMIC DNA]</scope>
    <source>
        <strain evidence="11 12">LB 501T</strain>
        <plasmid evidence="11 12">unnamed1</plasmid>
    </source>
</reference>
<evidence type="ECO:0000256" key="10">
    <source>
        <dbReference type="SAM" id="Phobius"/>
    </source>
</evidence>
<comment type="subcellular location">
    <subcellularLocation>
        <location evidence="1">Cell membrane</location>
        <topology evidence="1">Single-pass membrane protein</topology>
    </subcellularLocation>
</comment>
<keyword evidence="4 10" id="KW-0812">Transmembrane</keyword>
<gene>
    <name evidence="11" type="primary">eccB</name>
    <name evidence="11" type="ORF">EXE63_00645</name>
</gene>
<evidence type="ECO:0000256" key="1">
    <source>
        <dbReference type="ARBA" id="ARBA00004162"/>
    </source>
</evidence>
<evidence type="ECO:0000256" key="3">
    <source>
        <dbReference type="ARBA" id="ARBA00022475"/>
    </source>
</evidence>
<evidence type="ECO:0000256" key="8">
    <source>
        <dbReference type="ARBA" id="ARBA00022989"/>
    </source>
</evidence>
<dbReference type="NCBIfam" id="TIGR03919">
    <property type="entry name" value="T7SS_EccB"/>
    <property type="match status" value="1"/>
</dbReference>
<dbReference type="AlphaFoldDB" id="A0A6H0RZC5"/>
<evidence type="ECO:0000256" key="4">
    <source>
        <dbReference type="ARBA" id="ARBA00022692"/>
    </source>
</evidence>
<name>A0A6H0RZC5_9MYCO</name>
<keyword evidence="3" id="KW-1003">Cell membrane</keyword>
<evidence type="ECO:0000256" key="5">
    <source>
        <dbReference type="ARBA" id="ARBA00022741"/>
    </source>
</evidence>
<geneLocation type="plasmid" evidence="11 12">
    <name>unnamed1</name>
</geneLocation>
<evidence type="ECO:0000313" key="12">
    <source>
        <dbReference type="Proteomes" id="UP000501849"/>
    </source>
</evidence>
<feature type="transmembrane region" description="Helical" evidence="10">
    <location>
        <begin position="73"/>
        <end position="93"/>
    </location>
</feature>
<keyword evidence="8 10" id="KW-1133">Transmembrane helix</keyword>
<dbReference type="EMBL" id="CP038797">
    <property type="protein sequence ID" value="QIV79589.1"/>
    <property type="molecule type" value="Genomic_DNA"/>
</dbReference>
<dbReference type="PANTHER" id="PTHR40765">
    <property type="entry name" value="ESX-2 SECRETION SYSTEM ATPASE ECCB2"/>
    <property type="match status" value="1"/>
</dbReference>
<dbReference type="GO" id="GO:0005886">
    <property type="term" value="C:plasma membrane"/>
    <property type="evidence" value="ECO:0007669"/>
    <property type="project" value="UniProtKB-SubCell"/>
</dbReference>
<dbReference type="Pfam" id="PF05108">
    <property type="entry name" value="T7SS_ESX1_EccB"/>
    <property type="match status" value="1"/>
</dbReference>
<organism evidence="11 12">
    <name type="scientific">Mycolicibacterium frederiksbergense</name>
    <dbReference type="NCBI Taxonomy" id="117567"/>
    <lineage>
        <taxon>Bacteria</taxon>
        <taxon>Bacillati</taxon>
        <taxon>Actinomycetota</taxon>
        <taxon>Actinomycetes</taxon>
        <taxon>Mycobacteriales</taxon>
        <taxon>Mycobacteriaceae</taxon>
        <taxon>Mycolicibacterium</taxon>
    </lineage>
</organism>
<dbReference type="Proteomes" id="UP000501849">
    <property type="component" value="Plasmid unnamed1"/>
</dbReference>
<keyword evidence="6" id="KW-0378">Hydrolase</keyword>
<comment type="similarity">
    <text evidence="2">Belongs to the EccB family.</text>
</comment>
<evidence type="ECO:0000256" key="6">
    <source>
        <dbReference type="ARBA" id="ARBA00022801"/>
    </source>
</evidence>
<evidence type="ECO:0000256" key="7">
    <source>
        <dbReference type="ARBA" id="ARBA00022840"/>
    </source>
</evidence>
<dbReference type="Gene3D" id="2.40.50.910">
    <property type="entry name" value="Type VII secretion system EccB, repeat 3 domain"/>
    <property type="match status" value="1"/>
</dbReference>
<keyword evidence="7" id="KW-0067">ATP-binding</keyword>
<dbReference type="PANTHER" id="PTHR40765:SF2">
    <property type="entry name" value="ESX-2 SECRETION SYSTEM ATPASE ECCB2"/>
    <property type="match status" value="1"/>
</dbReference>